<dbReference type="GO" id="GO:0005634">
    <property type="term" value="C:nucleus"/>
    <property type="evidence" value="ECO:0007669"/>
    <property type="project" value="InterPro"/>
</dbReference>
<dbReference type="InterPro" id="IPR006730">
    <property type="entry name" value="Sestrin"/>
</dbReference>
<name>A0A9W8BKS7_9FUNG</name>
<feature type="region of interest" description="Disordered" evidence="1">
    <location>
        <begin position="924"/>
        <end position="943"/>
    </location>
</feature>
<protein>
    <submittedName>
        <fullName evidence="2">Uncharacterized protein</fullName>
    </submittedName>
</protein>
<accession>A0A9W8BKS7</accession>
<gene>
    <name evidence="2" type="ORF">H4R26_002304</name>
</gene>
<evidence type="ECO:0000313" key="3">
    <source>
        <dbReference type="Proteomes" id="UP001150907"/>
    </source>
</evidence>
<dbReference type="PANTHER" id="PTHR12474:SF0">
    <property type="entry name" value="SESTRIN HOMOLOG"/>
    <property type="match status" value="1"/>
</dbReference>
<keyword evidence="3" id="KW-1185">Reference proteome</keyword>
<dbReference type="GO" id="GO:0070728">
    <property type="term" value="F:L-leucine binding"/>
    <property type="evidence" value="ECO:0007669"/>
    <property type="project" value="TreeGrafter"/>
</dbReference>
<dbReference type="GO" id="GO:1901031">
    <property type="term" value="P:regulation of response to reactive oxygen species"/>
    <property type="evidence" value="ECO:0007669"/>
    <property type="project" value="InterPro"/>
</dbReference>
<feature type="region of interest" description="Disordered" evidence="1">
    <location>
        <begin position="606"/>
        <end position="646"/>
    </location>
</feature>
<dbReference type="GO" id="GO:1990253">
    <property type="term" value="P:cellular response to leucine starvation"/>
    <property type="evidence" value="ECO:0007669"/>
    <property type="project" value="TreeGrafter"/>
</dbReference>
<dbReference type="EMBL" id="JANBQF010000133">
    <property type="protein sequence ID" value="KAJ2004805.1"/>
    <property type="molecule type" value="Genomic_DNA"/>
</dbReference>
<feature type="compositionally biased region" description="Polar residues" evidence="1">
    <location>
        <begin position="1"/>
        <end position="23"/>
    </location>
</feature>
<dbReference type="Proteomes" id="UP001150907">
    <property type="component" value="Unassembled WGS sequence"/>
</dbReference>
<feature type="compositionally biased region" description="Basic and acidic residues" evidence="1">
    <location>
        <begin position="24"/>
        <end position="34"/>
    </location>
</feature>
<proteinExistence type="predicted"/>
<dbReference type="GO" id="GO:0071233">
    <property type="term" value="P:cellular response to L-leucine"/>
    <property type="evidence" value="ECO:0007669"/>
    <property type="project" value="TreeGrafter"/>
</dbReference>
<dbReference type="GO" id="GO:1904262">
    <property type="term" value="P:negative regulation of TORC1 signaling"/>
    <property type="evidence" value="ECO:0007669"/>
    <property type="project" value="TreeGrafter"/>
</dbReference>
<feature type="region of interest" description="Disordered" evidence="1">
    <location>
        <begin position="1"/>
        <end position="49"/>
    </location>
</feature>
<comment type="caution">
    <text evidence="2">The sequence shown here is derived from an EMBL/GenBank/DDBJ whole genome shotgun (WGS) entry which is preliminary data.</text>
</comment>
<organism evidence="2 3">
    <name type="scientific">Coemansia thaxteri</name>
    <dbReference type="NCBI Taxonomy" id="2663907"/>
    <lineage>
        <taxon>Eukaryota</taxon>
        <taxon>Fungi</taxon>
        <taxon>Fungi incertae sedis</taxon>
        <taxon>Zoopagomycota</taxon>
        <taxon>Kickxellomycotina</taxon>
        <taxon>Kickxellomycetes</taxon>
        <taxon>Kickxellales</taxon>
        <taxon>Kickxellaceae</taxon>
        <taxon>Coemansia</taxon>
    </lineage>
</organism>
<feature type="region of interest" description="Disordered" evidence="1">
    <location>
        <begin position="244"/>
        <end position="300"/>
    </location>
</feature>
<reference evidence="2" key="1">
    <citation type="submission" date="2022-07" db="EMBL/GenBank/DDBJ databases">
        <title>Phylogenomic reconstructions and comparative analyses of Kickxellomycotina fungi.</title>
        <authorList>
            <person name="Reynolds N.K."/>
            <person name="Stajich J.E."/>
            <person name="Barry K."/>
            <person name="Grigoriev I.V."/>
            <person name="Crous P."/>
            <person name="Smith M.E."/>
        </authorList>
    </citation>
    <scope>NUCLEOTIDE SEQUENCE</scope>
    <source>
        <strain evidence="2">IMI 214461</strain>
    </source>
</reference>
<evidence type="ECO:0000256" key="1">
    <source>
        <dbReference type="SAM" id="MobiDB-lite"/>
    </source>
</evidence>
<feature type="compositionally biased region" description="Basic residues" evidence="1">
    <location>
        <begin position="933"/>
        <end position="943"/>
    </location>
</feature>
<dbReference type="AlphaFoldDB" id="A0A9W8BKS7"/>
<evidence type="ECO:0000313" key="2">
    <source>
        <dbReference type="EMBL" id="KAJ2004805.1"/>
    </source>
</evidence>
<sequence>MANQHSFPHLQTSPNPSGNSSRMADSRSGARDTYRSLPHTPLGPRRYLSANPRNCWAAMRRDRQARVDSVLDAHAKNVAQGSPSPPREAAGARAIQDLPKLIRSRAREVGWMLGKRTKPKVTRLTPLAHALRSAACDEDDAIADALKATETSGAPVDPAAQSAEFEMVQEISALRQLLRSLLRIQTEHPDVEVRKGIDDLLARINSEKKMLKIPLPQPLATGPSFFFPAQKFALAAEQRFEEAYRFDDDSSSSSDEYSEYSDDEDDDGDNSPMRHTSTAASPRKYGGAPASRRGAGARRAAEQSSHAAHLSWVRNYAEELDAQWPNGTPHLFQLFNPIPQCGFAMSATFSNIFRVQRSSVKEAEAHYLFAAAAAQVECYPLVCLAESKMLVSCDMDEGDVYESWLTQGIAGANVKTQLLARFGAMLRSRPWHLAAQDVKRFVDEYVHLHNSGLLSVPVGRHRGDSNNSVPSSRPAVHRSLSTSVVSGGNSAAATLSGFSRKSIEDSAIRDLLHTIVVMAVAHGLGSFASACGITPDLDLAAGSFFNQADPYMAAETIPGLPHIPSSPLSCTPGQSRLLLQSNYLSPTFIEQVEKNTADLVSRLLHPPFPEGVGPDHGTRPRPGGYPAIQSQSPHQQSLPPPPASLLRHISGVESRTTVYQRSLVHAIDPQSNPSQQFEAYRCMRARKLAKYALPELLPLSCAAAQETPQQTWSSGASSVHFADAAGSELSPGCHSQDTPFSALCLPLEMAHHSALHLTQAPLHTLPQLRHQARNAYLHVQPQHPAACPPQPPSHVSQSHAHMSVLPAKSVDLSHREDLRWDVLSNYLRQQLSINDDHLGKELQAARGLTCRSFVDSSLTDVPQPEDMSVFLADIGPSLVKADAAKHEWDRSADSMPAEHSSDLKPKCYSLSNVFSISSSNPDKNLYPSSGDAHHHHSHHSHANHMRVTDARQFHDAVWHFTLSLYHIYEEYYFYNKYKDETTPESTQLDVPRFSAAYDRQLSGMPIPNYAYSASTRTASSLADTEMDVDMGLSGTPNQSATSPQQYNKWLSEDLKLHIRAVVRNPGAVSALTAQPPVATGLNLSIEEMVHVNLIVSLAQRQAEIIHGIRAIREYEESTSA</sequence>
<dbReference type="OrthoDB" id="337464at2759"/>
<dbReference type="GO" id="GO:0016684">
    <property type="term" value="F:oxidoreductase activity, acting on peroxide as acceptor"/>
    <property type="evidence" value="ECO:0007669"/>
    <property type="project" value="TreeGrafter"/>
</dbReference>
<feature type="compositionally biased region" description="Low complexity" evidence="1">
    <location>
        <begin position="286"/>
        <end position="298"/>
    </location>
</feature>
<feature type="compositionally biased region" description="Acidic residues" evidence="1">
    <location>
        <begin position="256"/>
        <end position="269"/>
    </location>
</feature>
<dbReference type="PANTHER" id="PTHR12474">
    <property type="entry name" value="P53 REGULATED PA26 NUCLEAR PROTEIN SESTRIN"/>
    <property type="match status" value="1"/>
</dbReference>
<dbReference type="GO" id="GO:0016239">
    <property type="term" value="P:positive regulation of macroautophagy"/>
    <property type="evidence" value="ECO:0007669"/>
    <property type="project" value="TreeGrafter"/>
</dbReference>